<dbReference type="GO" id="GO:0070411">
    <property type="term" value="F:I-SMAD binding"/>
    <property type="evidence" value="ECO:0007669"/>
    <property type="project" value="TreeGrafter"/>
</dbReference>
<dbReference type="PANTHER" id="PTHR13703">
    <property type="entry name" value="SMAD"/>
    <property type="match status" value="1"/>
</dbReference>
<name>A0A9D3M6L9_ANGAN</name>
<keyword evidence="6" id="KW-0238">DNA-binding</keyword>
<feature type="domain" description="MH2" evidence="13">
    <location>
        <begin position="295"/>
        <end position="408"/>
    </location>
</feature>
<evidence type="ECO:0000256" key="8">
    <source>
        <dbReference type="ARBA" id="ARBA00023242"/>
    </source>
</evidence>
<keyword evidence="2 9" id="KW-0963">Cytoplasm</keyword>
<accession>A0A9D3M6L9</accession>
<dbReference type="GO" id="GO:0005737">
    <property type="term" value="C:cytoplasm"/>
    <property type="evidence" value="ECO:0007669"/>
    <property type="project" value="UniProtKB-SubCell"/>
</dbReference>
<dbReference type="GO" id="GO:0030509">
    <property type="term" value="P:BMP signaling pathway"/>
    <property type="evidence" value="ECO:0007669"/>
    <property type="project" value="TreeGrafter"/>
</dbReference>
<evidence type="ECO:0000256" key="6">
    <source>
        <dbReference type="ARBA" id="ARBA00023125"/>
    </source>
</evidence>
<dbReference type="Gene3D" id="2.60.200.10">
    <property type="match status" value="1"/>
</dbReference>
<protein>
    <recommendedName>
        <fullName evidence="9">Mothers against decapentaplegic homolog</fullName>
        <shortName evidence="9">MAD homolog</shortName>
        <shortName evidence="9">Mothers against DPP homolog</shortName>
    </recommendedName>
    <alternativeName>
        <fullName evidence="9">SMAD family member</fullName>
    </alternativeName>
</protein>
<evidence type="ECO:0000256" key="2">
    <source>
        <dbReference type="ARBA" id="ARBA00022490"/>
    </source>
</evidence>
<dbReference type="Proteomes" id="UP001044222">
    <property type="component" value="Chromosome 9"/>
</dbReference>
<organism evidence="14 15">
    <name type="scientific">Anguilla anguilla</name>
    <name type="common">European freshwater eel</name>
    <name type="synonym">Muraena anguilla</name>
    <dbReference type="NCBI Taxonomy" id="7936"/>
    <lineage>
        <taxon>Eukaryota</taxon>
        <taxon>Metazoa</taxon>
        <taxon>Chordata</taxon>
        <taxon>Craniata</taxon>
        <taxon>Vertebrata</taxon>
        <taxon>Euteleostomi</taxon>
        <taxon>Actinopterygii</taxon>
        <taxon>Neopterygii</taxon>
        <taxon>Teleostei</taxon>
        <taxon>Anguilliformes</taxon>
        <taxon>Anguillidae</taxon>
        <taxon>Anguilla</taxon>
    </lineage>
</organism>
<dbReference type="InterPro" id="IPR036578">
    <property type="entry name" value="SMAD_MH1_sf"/>
</dbReference>
<evidence type="ECO:0000256" key="3">
    <source>
        <dbReference type="ARBA" id="ARBA00022723"/>
    </source>
</evidence>
<gene>
    <name evidence="14" type="ORF">ANANG_G00181550</name>
</gene>
<dbReference type="SUPFAM" id="SSF49879">
    <property type="entry name" value="SMAD/FHA domain"/>
    <property type="match status" value="1"/>
</dbReference>
<feature type="compositionally biased region" description="Polar residues" evidence="11">
    <location>
        <begin position="231"/>
        <end position="260"/>
    </location>
</feature>
<reference evidence="14" key="1">
    <citation type="submission" date="2021-01" db="EMBL/GenBank/DDBJ databases">
        <title>A chromosome-scale assembly of European eel, Anguilla anguilla.</title>
        <authorList>
            <person name="Henkel C."/>
            <person name="Jong-Raadsen S.A."/>
            <person name="Dufour S."/>
            <person name="Weltzien F.-A."/>
            <person name="Palstra A.P."/>
            <person name="Pelster B."/>
            <person name="Spaink H.P."/>
            <person name="Van Den Thillart G.E."/>
            <person name="Jansen H."/>
            <person name="Zahm M."/>
            <person name="Klopp C."/>
            <person name="Cedric C."/>
            <person name="Louis A."/>
            <person name="Berthelot C."/>
            <person name="Parey E."/>
            <person name="Roest Crollius H."/>
            <person name="Montfort J."/>
            <person name="Robinson-Rechavi M."/>
            <person name="Bucao C."/>
            <person name="Bouchez O."/>
            <person name="Gislard M."/>
            <person name="Lluch J."/>
            <person name="Milhes M."/>
            <person name="Lampietro C."/>
            <person name="Lopez Roques C."/>
            <person name="Donnadieu C."/>
            <person name="Braasch I."/>
            <person name="Desvignes T."/>
            <person name="Postlethwait J."/>
            <person name="Bobe J."/>
            <person name="Guiguen Y."/>
            <person name="Dirks R."/>
        </authorList>
    </citation>
    <scope>NUCLEOTIDE SEQUENCE</scope>
    <source>
        <strain evidence="14">Tag_6206</strain>
        <tissue evidence="14">Liver</tissue>
    </source>
</reference>
<dbReference type="PROSITE" id="PS51076">
    <property type="entry name" value="MH2"/>
    <property type="match status" value="1"/>
</dbReference>
<dbReference type="PROSITE" id="PS51075">
    <property type="entry name" value="MH1"/>
    <property type="match status" value="1"/>
</dbReference>
<dbReference type="Pfam" id="PF03166">
    <property type="entry name" value="MH2"/>
    <property type="match status" value="1"/>
</dbReference>
<dbReference type="InterPro" id="IPR017855">
    <property type="entry name" value="SMAD-like_dom_sf"/>
</dbReference>
<dbReference type="InterPro" id="IPR003619">
    <property type="entry name" value="MAD_homology1_Dwarfin-type"/>
</dbReference>
<dbReference type="FunFam" id="3.90.520.10:FF:000002">
    <property type="entry name" value="Mothers against decapentaplegic homolog"/>
    <property type="match status" value="1"/>
</dbReference>
<dbReference type="EMBL" id="JAFIRN010000009">
    <property type="protein sequence ID" value="KAG5842796.1"/>
    <property type="molecule type" value="Genomic_DNA"/>
</dbReference>
<keyword evidence="5 9" id="KW-0805">Transcription regulation</keyword>
<dbReference type="GO" id="GO:0030154">
    <property type="term" value="P:cell differentiation"/>
    <property type="evidence" value="ECO:0007669"/>
    <property type="project" value="TreeGrafter"/>
</dbReference>
<keyword evidence="3" id="KW-0479">Metal-binding</keyword>
<proteinExistence type="inferred from homology"/>
<comment type="caution">
    <text evidence="14">The sequence shown here is derived from an EMBL/GenBank/DDBJ whole genome shotgun (WGS) entry which is preliminary data.</text>
</comment>
<dbReference type="GO" id="GO:0000981">
    <property type="term" value="F:DNA-binding transcription factor activity, RNA polymerase II-specific"/>
    <property type="evidence" value="ECO:0007669"/>
    <property type="project" value="TreeGrafter"/>
</dbReference>
<evidence type="ECO:0000256" key="9">
    <source>
        <dbReference type="RuleBase" id="RU361195"/>
    </source>
</evidence>
<sequence length="408" mass="45132">MCHRQGGENEGFAKRAIESLVKKLKEKKDELDSLITAITTNGVHPSKCVTIQRTLDGRLQVAGRKGFPHVIYARLWRWPDLHKNELKHVKFCQFAFDLKYDNVCVNPYHYERVVSPGIVGLSLQNTGPPGRLIKEEFIHDCIQMDGVHRDGATARPPGALKLPPPEHYGQPLPRCSCPSLQLHDVHAGGHSEGCCRSPPQGQVMAPTPPPPPPTAPQPPPLPERLRHPKHSQPQGAFHTTWTGSSTASYTPVGPQQNGRGHQQPPLHHPSHFWSQHHNSASFPPLVSNHPGPEFWCSISYFEMDVQVGEMFKVPASCPVVTVDGYVDPSGGDRFCLGQLSNVHRTDASERARLHIGKGVQLECRGEGDVWMRCLSDHAVFVQSYYLDREAGRAPGTPCTRSTPGPTSR</sequence>
<dbReference type="Pfam" id="PF03165">
    <property type="entry name" value="MH1"/>
    <property type="match status" value="1"/>
</dbReference>
<comment type="subcellular location">
    <subcellularLocation>
        <location evidence="9">Cytoplasm</location>
    </subcellularLocation>
    <subcellularLocation>
        <location evidence="9">Nucleus</location>
    </subcellularLocation>
</comment>
<dbReference type="SMART" id="SM00524">
    <property type="entry name" value="DWB"/>
    <property type="match status" value="1"/>
</dbReference>
<dbReference type="GO" id="GO:0060395">
    <property type="term" value="P:SMAD protein signal transduction"/>
    <property type="evidence" value="ECO:0007669"/>
    <property type="project" value="TreeGrafter"/>
</dbReference>
<dbReference type="GO" id="GO:0046872">
    <property type="term" value="F:metal ion binding"/>
    <property type="evidence" value="ECO:0007669"/>
    <property type="project" value="UniProtKB-KW"/>
</dbReference>
<evidence type="ECO:0000259" key="12">
    <source>
        <dbReference type="PROSITE" id="PS51075"/>
    </source>
</evidence>
<evidence type="ECO:0000256" key="7">
    <source>
        <dbReference type="ARBA" id="ARBA00023163"/>
    </source>
</evidence>
<evidence type="ECO:0000256" key="1">
    <source>
        <dbReference type="ARBA" id="ARBA00005545"/>
    </source>
</evidence>
<keyword evidence="4" id="KW-0862">Zinc</keyword>
<keyword evidence="7 9" id="KW-0804">Transcription</keyword>
<dbReference type="Gene3D" id="3.90.520.10">
    <property type="entry name" value="SMAD MH1 domain"/>
    <property type="match status" value="1"/>
</dbReference>
<dbReference type="InterPro" id="IPR013790">
    <property type="entry name" value="Dwarfin"/>
</dbReference>
<feature type="region of interest" description="Disordered" evidence="11">
    <location>
        <begin position="188"/>
        <end position="274"/>
    </location>
</feature>
<dbReference type="AlphaFoldDB" id="A0A9D3M6L9"/>
<evidence type="ECO:0000256" key="4">
    <source>
        <dbReference type="ARBA" id="ARBA00022833"/>
    </source>
</evidence>
<evidence type="ECO:0000256" key="11">
    <source>
        <dbReference type="SAM" id="MobiDB-lite"/>
    </source>
</evidence>
<dbReference type="PANTHER" id="PTHR13703:SF68">
    <property type="entry name" value="MOTHERS AGAINST DECAPENTAPLEGIC HOMOLOG"/>
    <property type="match status" value="1"/>
</dbReference>
<dbReference type="InterPro" id="IPR008984">
    <property type="entry name" value="SMAD_FHA_dom_sf"/>
</dbReference>
<keyword evidence="15" id="KW-1185">Reference proteome</keyword>
<evidence type="ECO:0000259" key="13">
    <source>
        <dbReference type="PROSITE" id="PS51076"/>
    </source>
</evidence>
<dbReference type="GO" id="GO:0000978">
    <property type="term" value="F:RNA polymerase II cis-regulatory region sequence-specific DNA binding"/>
    <property type="evidence" value="ECO:0007669"/>
    <property type="project" value="TreeGrafter"/>
</dbReference>
<keyword evidence="8 9" id="KW-0539">Nucleus</keyword>
<feature type="compositionally biased region" description="Pro residues" evidence="11">
    <location>
        <begin position="206"/>
        <end position="222"/>
    </location>
</feature>
<feature type="coiled-coil region" evidence="10">
    <location>
        <begin position="14"/>
        <end position="41"/>
    </location>
</feature>
<dbReference type="SUPFAM" id="SSF56366">
    <property type="entry name" value="SMAD MH1 domain"/>
    <property type="match status" value="1"/>
</dbReference>
<feature type="domain" description="MH1" evidence="12">
    <location>
        <begin position="1"/>
        <end position="119"/>
    </location>
</feature>
<evidence type="ECO:0000256" key="5">
    <source>
        <dbReference type="ARBA" id="ARBA00023015"/>
    </source>
</evidence>
<keyword evidence="10" id="KW-0175">Coiled coil</keyword>
<dbReference type="GO" id="GO:0009653">
    <property type="term" value="P:anatomical structure morphogenesis"/>
    <property type="evidence" value="ECO:0007669"/>
    <property type="project" value="TreeGrafter"/>
</dbReference>
<dbReference type="InterPro" id="IPR001132">
    <property type="entry name" value="SMAD_dom_Dwarfin-type"/>
</dbReference>
<evidence type="ECO:0000313" key="15">
    <source>
        <dbReference type="Proteomes" id="UP001044222"/>
    </source>
</evidence>
<dbReference type="CDD" id="cd10492">
    <property type="entry name" value="MH1_SMAD_4"/>
    <property type="match status" value="1"/>
</dbReference>
<evidence type="ECO:0000313" key="14">
    <source>
        <dbReference type="EMBL" id="KAG5842796.1"/>
    </source>
</evidence>
<dbReference type="SMART" id="SM00523">
    <property type="entry name" value="DWA"/>
    <property type="match status" value="1"/>
</dbReference>
<dbReference type="InterPro" id="IPR013019">
    <property type="entry name" value="MAD_homology_MH1"/>
</dbReference>
<comment type="similarity">
    <text evidence="1 9">Belongs to the dwarfin/SMAD family.</text>
</comment>
<dbReference type="GO" id="GO:0071144">
    <property type="term" value="C:heteromeric SMAD protein complex"/>
    <property type="evidence" value="ECO:0007669"/>
    <property type="project" value="TreeGrafter"/>
</dbReference>
<evidence type="ECO:0000256" key="10">
    <source>
        <dbReference type="SAM" id="Coils"/>
    </source>
</evidence>